<name>A0A0S7WUE7_UNCT6</name>
<reference evidence="9 10" key="1">
    <citation type="journal article" date="2015" name="Microbiome">
        <title>Genomic resolution of linkages in carbon, nitrogen, and sulfur cycling among widespread estuary sediment bacteria.</title>
        <authorList>
            <person name="Baker B.J."/>
            <person name="Lazar C.S."/>
            <person name="Teske A.P."/>
            <person name="Dick G.J."/>
        </authorList>
    </citation>
    <scope>NUCLEOTIDE SEQUENCE [LARGE SCALE GENOMIC DNA]</scope>
    <source>
        <strain evidence="9">DG_24</strain>
    </source>
</reference>
<keyword evidence="6" id="KW-0016">Alginate biosynthesis</keyword>
<dbReference type="SUPFAM" id="SSF52266">
    <property type="entry name" value="SGNH hydrolase"/>
    <property type="match status" value="1"/>
</dbReference>
<dbReference type="InterPro" id="IPR013830">
    <property type="entry name" value="SGNH_hydro"/>
</dbReference>
<dbReference type="GO" id="GO:0042121">
    <property type="term" value="P:alginic acid biosynthetic process"/>
    <property type="evidence" value="ECO:0007669"/>
    <property type="project" value="UniProtKB-KW"/>
</dbReference>
<dbReference type="STRING" id="1703770.AMJ39_03190"/>
<evidence type="ECO:0000256" key="6">
    <source>
        <dbReference type="ARBA" id="ARBA00022841"/>
    </source>
</evidence>
<dbReference type="Gene3D" id="3.40.50.1110">
    <property type="entry name" value="SGNH hydrolase"/>
    <property type="match status" value="1"/>
</dbReference>
<evidence type="ECO:0000256" key="2">
    <source>
        <dbReference type="ARBA" id="ARBA00005182"/>
    </source>
</evidence>
<protein>
    <submittedName>
        <fullName evidence="9">Uncharacterized protein</fullName>
    </submittedName>
</protein>
<dbReference type="AlphaFoldDB" id="A0A0S7WUE7"/>
<comment type="subcellular location">
    <subcellularLocation>
        <location evidence="1">Periplasm</location>
    </subcellularLocation>
</comment>
<evidence type="ECO:0000313" key="10">
    <source>
        <dbReference type="Proteomes" id="UP000052008"/>
    </source>
</evidence>
<dbReference type="GO" id="GO:0016740">
    <property type="term" value="F:transferase activity"/>
    <property type="evidence" value="ECO:0007669"/>
    <property type="project" value="UniProtKB-KW"/>
</dbReference>
<keyword evidence="3" id="KW-0808">Transferase</keyword>
<feature type="domain" description="AlgX/AlgJ SGNH hydrolase-like" evidence="8">
    <location>
        <begin position="263"/>
        <end position="372"/>
    </location>
</feature>
<keyword evidence="5" id="KW-0574">Periplasm</keyword>
<dbReference type="InterPro" id="IPR036514">
    <property type="entry name" value="SGNH_hydro_sf"/>
</dbReference>
<dbReference type="Proteomes" id="UP000052008">
    <property type="component" value="Unassembled WGS sequence"/>
</dbReference>
<sequence length="376" mass="43183">MAVQRSHRNLLQKLWERRWVRRLSLCLWTLVIVAAASEAALRTAFVRLVTVPLVMEKVVCTYDEELGWRGLAGARTVHSGQEWRVEVKINARGLRSKEYEYDKRVGAKRVVVLGDSYAFGYGVAQEVAFPSQLDSMLGQDVEVINLGTSGYSTDQQLLFLRREGVKYHPDLVIVAFYLNDAYDNLIAYYNEWYGKPRFVVGRDGALQLVGVPVPRFEGSSYLVSFVRRRWYALRDLVNVGSKFKRLEWFSIFDRSFAEEGRWDVTERLLVEIDRVSRSHGAGMVLVVIPVVEQIYARGVRHPGITPEDFDLDAPQQRLVRFAQGAGIEVVDLLPLLREHAEGRWLYFKADNHWNERGHRLAAEAFVEVVEKLLHEG</sequence>
<gene>
    <name evidence="9" type="ORF">AMJ39_03190</name>
</gene>
<dbReference type="EMBL" id="LIZS01000012">
    <property type="protein sequence ID" value="KPJ53805.1"/>
    <property type="molecule type" value="Genomic_DNA"/>
</dbReference>
<dbReference type="GO" id="GO:0042597">
    <property type="term" value="C:periplasmic space"/>
    <property type="evidence" value="ECO:0007669"/>
    <property type="project" value="UniProtKB-SubCell"/>
</dbReference>
<evidence type="ECO:0000313" key="9">
    <source>
        <dbReference type="EMBL" id="KPJ53805.1"/>
    </source>
</evidence>
<proteinExistence type="predicted"/>
<evidence type="ECO:0000259" key="7">
    <source>
        <dbReference type="Pfam" id="PF13472"/>
    </source>
</evidence>
<comment type="pathway">
    <text evidence="2">Glycan biosynthesis; alginate biosynthesis.</text>
</comment>
<evidence type="ECO:0000256" key="3">
    <source>
        <dbReference type="ARBA" id="ARBA00022679"/>
    </source>
</evidence>
<evidence type="ECO:0000256" key="1">
    <source>
        <dbReference type="ARBA" id="ARBA00004418"/>
    </source>
</evidence>
<dbReference type="Pfam" id="PF13472">
    <property type="entry name" value="Lipase_GDSL_2"/>
    <property type="match status" value="1"/>
</dbReference>
<keyword evidence="4" id="KW-0732">Signal</keyword>
<evidence type="ECO:0000256" key="4">
    <source>
        <dbReference type="ARBA" id="ARBA00022729"/>
    </source>
</evidence>
<evidence type="ECO:0000259" key="8">
    <source>
        <dbReference type="Pfam" id="PF16822"/>
    </source>
</evidence>
<feature type="domain" description="SGNH hydrolase-type esterase" evidence="7">
    <location>
        <begin position="112"/>
        <end position="183"/>
    </location>
</feature>
<evidence type="ECO:0000256" key="5">
    <source>
        <dbReference type="ARBA" id="ARBA00022764"/>
    </source>
</evidence>
<dbReference type="InterPro" id="IPR031811">
    <property type="entry name" value="ALGX/ALGJ_SGNH-like"/>
</dbReference>
<comment type="caution">
    <text evidence="9">The sequence shown here is derived from an EMBL/GenBank/DDBJ whole genome shotgun (WGS) entry which is preliminary data.</text>
</comment>
<organism evidence="9 10">
    <name type="scientific">candidate division TA06 bacterium DG_24</name>
    <dbReference type="NCBI Taxonomy" id="1703770"/>
    <lineage>
        <taxon>Bacteria</taxon>
        <taxon>Bacteria division TA06</taxon>
    </lineage>
</organism>
<dbReference type="Pfam" id="PF16822">
    <property type="entry name" value="ALGX"/>
    <property type="match status" value="1"/>
</dbReference>
<accession>A0A0S7WUE7</accession>